<keyword evidence="1" id="KW-0133">Cell shape</keyword>
<feature type="active site" description="Nucleophile" evidence="1">
    <location>
        <position position="262"/>
    </location>
</feature>
<comment type="pathway">
    <text evidence="1">Cell wall biogenesis; peptidoglycan biosynthesis.</text>
</comment>
<keyword evidence="5" id="KW-1185">Reference proteome</keyword>
<name>A0A1M5RT07_9ACTN</name>
<dbReference type="InterPro" id="IPR005490">
    <property type="entry name" value="LD_TPept_cat_dom"/>
</dbReference>
<dbReference type="GO" id="GO:0009252">
    <property type="term" value="P:peptidoglycan biosynthetic process"/>
    <property type="evidence" value="ECO:0007669"/>
    <property type="project" value="UniProtKB-KW"/>
</dbReference>
<dbReference type="GO" id="GO:0016740">
    <property type="term" value="F:transferase activity"/>
    <property type="evidence" value="ECO:0007669"/>
    <property type="project" value="InterPro"/>
</dbReference>
<feature type="domain" description="L,D-TPase catalytic" evidence="3">
    <location>
        <begin position="113"/>
        <end position="288"/>
    </location>
</feature>
<dbReference type="PANTHER" id="PTHR38589:SF1">
    <property type="entry name" value="BLR0621 PROTEIN"/>
    <property type="match status" value="1"/>
</dbReference>
<accession>A0A1M5RT07</accession>
<feature type="compositionally biased region" description="Low complexity" evidence="2">
    <location>
        <begin position="59"/>
        <end position="77"/>
    </location>
</feature>
<dbReference type="GO" id="GO:0008360">
    <property type="term" value="P:regulation of cell shape"/>
    <property type="evidence" value="ECO:0007669"/>
    <property type="project" value="UniProtKB-UniRule"/>
</dbReference>
<sequence>MLTVLLLSAGVLGGIAPPEPVVAATRASAVLLPADLPADTAPEPVGRRPAVGQVARMTAVPQPAAAPSAEPAGSAEPVPGPAAPPAEEPAPPVPGVLPLDVDAGGSAQVVTVVAASAGATTAELTAWELGETGWTAVLGPWPARVGSAGIGAAREGSTRTPAGTFALPEAFGRAADPGSGLPYRQVDAEDWWVSDVASPLYNRHARCAAGTCPFDERAGENLLAAGAVYDHAVVIGYNSGGTPGAGSAFFLHVTNGAPTAGCVAVERGRLQTLMRWLDPAAGPLVAIGVA</sequence>
<proteinExistence type="predicted"/>
<dbReference type="STRING" id="1070870.SAMN05444351_4478"/>
<dbReference type="Pfam" id="PF03734">
    <property type="entry name" value="YkuD"/>
    <property type="match status" value="1"/>
</dbReference>
<organism evidence="4 5">
    <name type="scientific">Geodermatophilus nigrescens</name>
    <dbReference type="NCBI Taxonomy" id="1070870"/>
    <lineage>
        <taxon>Bacteria</taxon>
        <taxon>Bacillati</taxon>
        <taxon>Actinomycetota</taxon>
        <taxon>Actinomycetes</taxon>
        <taxon>Geodermatophilales</taxon>
        <taxon>Geodermatophilaceae</taxon>
        <taxon>Geodermatophilus</taxon>
    </lineage>
</organism>
<evidence type="ECO:0000313" key="4">
    <source>
        <dbReference type="EMBL" id="SHH29320.1"/>
    </source>
</evidence>
<reference evidence="4 5" key="1">
    <citation type="submission" date="2016-11" db="EMBL/GenBank/DDBJ databases">
        <authorList>
            <person name="Jaros S."/>
            <person name="Januszkiewicz K."/>
            <person name="Wedrychowicz H."/>
        </authorList>
    </citation>
    <scope>NUCLEOTIDE SEQUENCE [LARGE SCALE GENOMIC DNA]</scope>
    <source>
        <strain evidence="4 5">DSM 45408</strain>
    </source>
</reference>
<feature type="region of interest" description="Disordered" evidence="2">
    <location>
        <begin position="59"/>
        <end position="99"/>
    </location>
</feature>
<evidence type="ECO:0000259" key="3">
    <source>
        <dbReference type="PROSITE" id="PS52029"/>
    </source>
</evidence>
<feature type="compositionally biased region" description="Pro residues" evidence="2">
    <location>
        <begin position="78"/>
        <end position="95"/>
    </location>
</feature>
<dbReference type="GO" id="GO:0071555">
    <property type="term" value="P:cell wall organization"/>
    <property type="evidence" value="ECO:0007669"/>
    <property type="project" value="UniProtKB-UniRule"/>
</dbReference>
<dbReference type="PANTHER" id="PTHR38589">
    <property type="entry name" value="BLR0621 PROTEIN"/>
    <property type="match status" value="1"/>
</dbReference>
<gene>
    <name evidence="4" type="ORF">SAMN05444351_4478</name>
</gene>
<dbReference type="AlphaFoldDB" id="A0A1M5RT07"/>
<evidence type="ECO:0000256" key="2">
    <source>
        <dbReference type="SAM" id="MobiDB-lite"/>
    </source>
</evidence>
<keyword evidence="1" id="KW-0961">Cell wall biogenesis/degradation</keyword>
<dbReference type="Proteomes" id="UP000184471">
    <property type="component" value="Unassembled WGS sequence"/>
</dbReference>
<keyword evidence="1" id="KW-0573">Peptidoglycan synthesis</keyword>
<evidence type="ECO:0000313" key="5">
    <source>
        <dbReference type="Proteomes" id="UP000184471"/>
    </source>
</evidence>
<evidence type="ECO:0000256" key="1">
    <source>
        <dbReference type="PROSITE-ProRule" id="PRU01373"/>
    </source>
</evidence>
<feature type="active site" description="Proton donor/acceptor" evidence="1">
    <location>
        <position position="252"/>
    </location>
</feature>
<protein>
    <submittedName>
        <fullName evidence="4">L,D-peptidoglycan transpeptidase YkuD, ErfK/YbiS/YcfS/YnhG family</fullName>
    </submittedName>
</protein>
<dbReference type="EMBL" id="FQVX01000006">
    <property type="protein sequence ID" value="SHH29320.1"/>
    <property type="molecule type" value="Genomic_DNA"/>
</dbReference>
<dbReference type="PROSITE" id="PS52029">
    <property type="entry name" value="LD_TPASE"/>
    <property type="match status" value="1"/>
</dbReference>